<accession>A0A6P0DPF0</accession>
<dbReference type="EMBL" id="WXXP01000148">
    <property type="protein sequence ID" value="NEK54999.1"/>
    <property type="molecule type" value="Genomic_DNA"/>
</dbReference>
<dbReference type="InterPro" id="IPR050256">
    <property type="entry name" value="Glycosyltransferase_2"/>
</dbReference>
<dbReference type="PANTHER" id="PTHR48090:SF7">
    <property type="entry name" value="RFBJ PROTEIN"/>
    <property type="match status" value="1"/>
</dbReference>
<organism evidence="2 3">
    <name type="scientific">Rhizobium leguminosarum</name>
    <dbReference type="NCBI Taxonomy" id="384"/>
    <lineage>
        <taxon>Bacteria</taxon>
        <taxon>Pseudomonadati</taxon>
        <taxon>Pseudomonadota</taxon>
        <taxon>Alphaproteobacteria</taxon>
        <taxon>Hyphomicrobiales</taxon>
        <taxon>Rhizobiaceae</taxon>
        <taxon>Rhizobium/Agrobacterium group</taxon>
        <taxon>Rhizobium</taxon>
    </lineage>
</organism>
<dbReference type="SUPFAM" id="SSF53448">
    <property type="entry name" value="Nucleotide-diphospho-sugar transferases"/>
    <property type="match status" value="1"/>
</dbReference>
<reference evidence="2 3" key="1">
    <citation type="submission" date="2020-01" db="EMBL/GenBank/DDBJ databases">
        <title>Rhizobium genotypes associated with high levels of biological nitrogen fixation by grain legumes in a temperate-maritime cropping system.</title>
        <authorList>
            <person name="Maluk M."/>
            <person name="Francesc Ferrando Molina F."/>
            <person name="Lopez Del Egido L."/>
            <person name="Lafos M."/>
            <person name="Langarica-Fuentes A."/>
            <person name="Gebre Yohannes G."/>
            <person name="Young M.W."/>
            <person name="Martin P."/>
            <person name="Gantlett R."/>
            <person name="Kenicer G."/>
            <person name="Hawes C."/>
            <person name="Begg G.S."/>
            <person name="Quilliam R.S."/>
            <person name="Squire G.R."/>
            <person name="Poole P.S."/>
            <person name="Young P.W."/>
            <person name="Iannetta P.M."/>
            <person name="James E.K."/>
        </authorList>
    </citation>
    <scope>NUCLEOTIDE SEQUENCE [LARGE SCALE GENOMIC DNA]</scope>
    <source>
        <strain evidence="2 3">JHI944</strain>
    </source>
</reference>
<proteinExistence type="predicted"/>
<dbReference type="SUPFAM" id="SSF53335">
    <property type="entry name" value="S-adenosyl-L-methionine-dependent methyltransferases"/>
    <property type="match status" value="1"/>
</dbReference>
<dbReference type="InterPro" id="IPR029044">
    <property type="entry name" value="Nucleotide-diphossugar_trans"/>
</dbReference>
<keyword evidence="2" id="KW-0808">Transferase</keyword>
<gene>
    <name evidence="2" type="ORF">GUK36_37795</name>
</gene>
<dbReference type="GO" id="GO:0016740">
    <property type="term" value="F:transferase activity"/>
    <property type="evidence" value="ECO:0007669"/>
    <property type="project" value="UniProtKB-KW"/>
</dbReference>
<name>A0A6P0DPF0_RHILE</name>
<comment type="caution">
    <text evidence="2">The sequence shown here is derived from an EMBL/GenBank/DDBJ whole genome shotgun (WGS) entry which is preliminary data.</text>
</comment>
<protein>
    <submittedName>
        <fullName evidence="2">Glycosyltransferase</fullName>
    </submittedName>
</protein>
<evidence type="ECO:0000313" key="2">
    <source>
        <dbReference type="EMBL" id="NEK54999.1"/>
    </source>
</evidence>
<feature type="domain" description="Glycosyltransferase 2-like" evidence="1">
    <location>
        <begin position="191"/>
        <end position="300"/>
    </location>
</feature>
<dbReference type="InterPro" id="IPR029063">
    <property type="entry name" value="SAM-dependent_MTases_sf"/>
</dbReference>
<dbReference type="Gene3D" id="3.90.550.10">
    <property type="entry name" value="Spore Coat Polysaccharide Biosynthesis Protein SpsA, Chain A"/>
    <property type="match status" value="1"/>
</dbReference>
<feature type="non-terminal residue" evidence="2">
    <location>
        <position position="308"/>
    </location>
</feature>
<dbReference type="Proteomes" id="UP000471409">
    <property type="component" value="Unassembled WGS sequence"/>
</dbReference>
<dbReference type="CDD" id="cd04179">
    <property type="entry name" value="DPM_DPG-synthase_like"/>
    <property type="match status" value="1"/>
</dbReference>
<dbReference type="PANTHER" id="PTHR48090">
    <property type="entry name" value="UNDECAPRENYL-PHOSPHATE 4-DEOXY-4-FORMAMIDO-L-ARABINOSE TRANSFERASE-RELATED"/>
    <property type="match status" value="1"/>
</dbReference>
<evidence type="ECO:0000313" key="3">
    <source>
        <dbReference type="Proteomes" id="UP000471409"/>
    </source>
</evidence>
<evidence type="ECO:0000259" key="1">
    <source>
        <dbReference type="Pfam" id="PF00535"/>
    </source>
</evidence>
<dbReference type="Pfam" id="PF00535">
    <property type="entry name" value="Glycos_transf_2"/>
    <property type="match status" value="1"/>
</dbReference>
<dbReference type="InterPro" id="IPR001173">
    <property type="entry name" value="Glyco_trans_2-like"/>
</dbReference>
<dbReference type="AlphaFoldDB" id="A0A6P0DPF0"/>
<sequence length="308" mass="34485">MGQNSVVEIDPTTPLLIGRFPQGKVTFRSITQAAEPMNEFDEHKVVKIEDVTDTKPDYLVISGLIHYERDIQSMFAQARALCSPETRLVLTYYSSMWRPLATLASKFGLRRRVPESNWLAHEDVQNLLTLEDFELIRLDQKILIPFYIPLISGFVNRCLAPLPLLRTLCLLNIAIARPIGYAAPKAEPSVSIVVPARNEAGNIEDIVKRLPDMGPDDELIFIEGNSTDTTWNAIQEVQQRYGSERSILIAQQDGKGKGDAVRKGFSIATKDVLMILDADMTVPPEDLPKFYNAIKDGKGEFINGTRLV</sequence>